<proteinExistence type="predicted"/>
<dbReference type="EMBL" id="CP071091">
    <property type="protein sequence ID" value="QSQ16124.1"/>
    <property type="molecule type" value="Genomic_DNA"/>
</dbReference>
<evidence type="ECO:0000313" key="2">
    <source>
        <dbReference type="Proteomes" id="UP000663090"/>
    </source>
</evidence>
<dbReference type="PROSITE" id="PS51257">
    <property type="entry name" value="PROKAR_LIPOPROTEIN"/>
    <property type="match status" value="1"/>
</dbReference>
<reference evidence="1 2" key="1">
    <citation type="submission" date="2021-02" db="EMBL/GenBank/DDBJ databases">
        <title>De Novo genome assembly of isolated myxobacteria.</title>
        <authorList>
            <person name="Stevens D.C."/>
        </authorList>
    </citation>
    <scope>NUCLEOTIDE SEQUENCE [LARGE SCALE GENOMIC DNA]</scope>
    <source>
        <strain evidence="1 2">SCHIC003</strain>
    </source>
</reference>
<evidence type="ECO:0000313" key="1">
    <source>
        <dbReference type="EMBL" id="QSQ16124.1"/>
    </source>
</evidence>
<dbReference type="Proteomes" id="UP000663090">
    <property type="component" value="Chromosome"/>
</dbReference>
<dbReference type="SUPFAM" id="SSF75011">
    <property type="entry name" value="3-carboxy-cis,cis-mucoante lactonizing enzyme"/>
    <property type="match status" value="1"/>
</dbReference>
<evidence type="ECO:0008006" key="3">
    <source>
        <dbReference type="Google" id="ProtNLM"/>
    </source>
</evidence>
<dbReference type="RefSeq" id="WP_206717797.1">
    <property type="nucleotide sequence ID" value="NZ_CP071091.1"/>
</dbReference>
<keyword evidence="2" id="KW-1185">Reference proteome</keyword>
<name>A0ABX7NBG4_9BACT</name>
<sequence length="488" mass="51681">MRAYLVTSALLLASCSVDTEPRPPPSTRLVYPSGVAFWRPEATTSTNGFLYVAGANFDKCYASGAVSALDLDALGLRPFGKDFSDEAEVGSFPSLLTDLHVGAASYALIDSFAGEMALWSPPGRAPRLFVATRAEDSVLQVLDVSPDGKDLSCAQSGTTVDCRVNALSLVNVPGANKDGMPGAPAPLGVTVERNNPDALVWVTHTELVGPQGSDRLGDLQTYLVNLPAASPTREELTTSRFVPLGVGGLAPGATNSVALGGRYMYVSGRNGATNDRGTVAASFVLRLVDRTDTGRVIDTSLRDLYAIREARGVAVEPLMMRDNPTQVDPNRERVYLLARGPDTLLILDIENSRADFPTMRVVAALSLPEGASELKIIPRGQGRGNLVAVTGSGDEAVSIYDEEVGQLVAQVLVGDQDPAQPSQPYGLAVDVRGNSARLFTTTFGDGRVAVIDIPNLDQPQDARRVALLGARQLRDSRQGTSVCQESSP</sequence>
<accession>A0ABX7NBG4</accession>
<protein>
    <recommendedName>
        <fullName evidence="3">Lipoprotein</fullName>
    </recommendedName>
</protein>
<dbReference type="Gene3D" id="2.130.10.10">
    <property type="entry name" value="YVTN repeat-like/Quinoprotein amine dehydrogenase"/>
    <property type="match status" value="1"/>
</dbReference>
<dbReference type="InterPro" id="IPR015943">
    <property type="entry name" value="WD40/YVTN_repeat-like_dom_sf"/>
</dbReference>
<organism evidence="1 2">
    <name type="scientific">Myxococcus landrumensis</name>
    <dbReference type="NCBI Taxonomy" id="2813577"/>
    <lineage>
        <taxon>Bacteria</taxon>
        <taxon>Pseudomonadati</taxon>
        <taxon>Myxococcota</taxon>
        <taxon>Myxococcia</taxon>
        <taxon>Myxococcales</taxon>
        <taxon>Cystobacterineae</taxon>
        <taxon>Myxococcaceae</taxon>
        <taxon>Myxococcus</taxon>
    </lineage>
</organism>
<gene>
    <name evidence="1" type="ORF">JY572_08775</name>
</gene>